<keyword evidence="2" id="KW-1185">Reference proteome</keyword>
<protein>
    <submittedName>
        <fullName evidence="1">Uncharacterized protein</fullName>
    </submittedName>
</protein>
<comment type="caution">
    <text evidence="1">The sequence shown here is derived from an EMBL/GenBank/DDBJ whole genome shotgun (WGS) entry which is preliminary data.</text>
</comment>
<accession>A0ABQ2NY10</accession>
<proteinExistence type="predicted"/>
<reference evidence="2" key="1">
    <citation type="journal article" date="2019" name="Int. J. Syst. Evol. Microbiol.">
        <title>The Global Catalogue of Microorganisms (GCM) 10K type strain sequencing project: providing services to taxonomists for standard genome sequencing and annotation.</title>
        <authorList>
            <consortium name="The Broad Institute Genomics Platform"/>
            <consortium name="The Broad Institute Genome Sequencing Center for Infectious Disease"/>
            <person name="Wu L."/>
            <person name="Ma J."/>
        </authorList>
    </citation>
    <scope>NUCLEOTIDE SEQUENCE [LARGE SCALE GENOMIC DNA]</scope>
    <source>
        <strain evidence="2">CGMCC 1.7693</strain>
    </source>
</reference>
<name>A0ABQ2NY10_9BACI</name>
<organism evidence="1 2">
    <name type="scientific">Oceanobacillus neutriphilus</name>
    <dbReference type="NCBI Taxonomy" id="531815"/>
    <lineage>
        <taxon>Bacteria</taxon>
        <taxon>Bacillati</taxon>
        <taxon>Bacillota</taxon>
        <taxon>Bacilli</taxon>
        <taxon>Bacillales</taxon>
        <taxon>Bacillaceae</taxon>
        <taxon>Oceanobacillus</taxon>
    </lineage>
</organism>
<dbReference type="EMBL" id="BMLW01000010">
    <property type="protein sequence ID" value="GGP13346.1"/>
    <property type="molecule type" value="Genomic_DNA"/>
</dbReference>
<evidence type="ECO:0000313" key="1">
    <source>
        <dbReference type="EMBL" id="GGP13346.1"/>
    </source>
</evidence>
<evidence type="ECO:0000313" key="2">
    <source>
        <dbReference type="Proteomes" id="UP000641206"/>
    </source>
</evidence>
<sequence>MDLTDYEKLLLPYPIQNTLPTIHITLIHLQTVTLYGQVQIKMLKLVRLADLLDVV</sequence>
<gene>
    <name evidence="1" type="ORF">GCM10011346_32970</name>
</gene>
<dbReference type="Proteomes" id="UP000641206">
    <property type="component" value="Unassembled WGS sequence"/>
</dbReference>